<accession>A0A0E9N0B0</accession>
<proteinExistence type="predicted"/>
<dbReference type="Proteomes" id="UP000033121">
    <property type="component" value="Unassembled WGS sequence"/>
</dbReference>
<comment type="caution">
    <text evidence="1">The sequence shown here is derived from an EMBL/GenBank/DDBJ whole genome shotgun (WGS) entry which is preliminary data.</text>
</comment>
<dbReference type="EMBL" id="BBWV01000001">
    <property type="protein sequence ID" value="GAO42805.1"/>
    <property type="molecule type" value="Genomic_DNA"/>
</dbReference>
<dbReference type="STRING" id="1220578.FPE01S_01_18230"/>
<gene>
    <name evidence="1" type="ORF">FPE01S_01_18230</name>
</gene>
<sequence length="113" mass="12833">MGAKGFLKIMVTLGGVLLFSSVNAQWIRDSVGKKKFLLQQEKVPVCGKSLSFSTLQDKFSVVRLVPERLVATNQSMVYWGFFCRSEWALEKRTGIPLRFRLGSLDYVNRLEGK</sequence>
<protein>
    <submittedName>
        <fullName evidence="1">Uncharacterized protein</fullName>
    </submittedName>
</protein>
<reference evidence="1 2" key="1">
    <citation type="submission" date="2015-04" db="EMBL/GenBank/DDBJ databases">
        <title>Whole genome shotgun sequence of Flavihumibacter petaseus NBRC 106054.</title>
        <authorList>
            <person name="Miyazawa S."/>
            <person name="Hosoyama A."/>
            <person name="Hashimoto M."/>
            <person name="Noguchi M."/>
            <person name="Tsuchikane K."/>
            <person name="Ohji S."/>
            <person name="Yamazoe A."/>
            <person name="Ichikawa N."/>
            <person name="Kimura A."/>
            <person name="Fujita N."/>
        </authorList>
    </citation>
    <scope>NUCLEOTIDE SEQUENCE [LARGE SCALE GENOMIC DNA]</scope>
    <source>
        <strain evidence="1 2">NBRC 106054</strain>
    </source>
</reference>
<dbReference type="AlphaFoldDB" id="A0A0E9N0B0"/>
<organism evidence="1 2">
    <name type="scientific">Flavihumibacter petaseus NBRC 106054</name>
    <dbReference type="NCBI Taxonomy" id="1220578"/>
    <lineage>
        <taxon>Bacteria</taxon>
        <taxon>Pseudomonadati</taxon>
        <taxon>Bacteroidota</taxon>
        <taxon>Chitinophagia</taxon>
        <taxon>Chitinophagales</taxon>
        <taxon>Chitinophagaceae</taxon>
        <taxon>Flavihumibacter</taxon>
    </lineage>
</organism>
<name>A0A0E9N0B0_9BACT</name>
<keyword evidence="2" id="KW-1185">Reference proteome</keyword>
<evidence type="ECO:0000313" key="2">
    <source>
        <dbReference type="Proteomes" id="UP000033121"/>
    </source>
</evidence>
<evidence type="ECO:0000313" key="1">
    <source>
        <dbReference type="EMBL" id="GAO42805.1"/>
    </source>
</evidence>